<dbReference type="GO" id="GO:0009228">
    <property type="term" value="P:thiamine biosynthetic process"/>
    <property type="evidence" value="ECO:0007669"/>
    <property type="project" value="UniProtKB-KW"/>
</dbReference>
<gene>
    <name evidence="4" type="ORF">METZ01_LOCUS60825</name>
</gene>
<organism evidence="4">
    <name type="scientific">marine metagenome</name>
    <dbReference type="NCBI Taxonomy" id="408172"/>
    <lineage>
        <taxon>unclassified sequences</taxon>
        <taxon>metagenomes</taxon>
        <taxon>ecological metagenomes</taxon>
    </lineage>
</organism>
<evidence type="ECO:0000313" key="4">
    <source>
        <dbReference type="EMBL" id="SVA07971.1"/>
    </source>
</evidence>
<dbReference type="Pfam" id="PF02581">
    <property type="entry name" value="TMP-TENI"/>
    <property type="match status" value="1"/>
</dbReference>
<dbReference type="PANTHER" id="PTHR20857:SF15">
    <property type="entry name" value="THIAMINE-PHOSPHATE SYNTHASE"/>
    <property type="match status" value="1"/>
</dbReference>
<dbReference type="CDD" id="cd00564">
    <property type="entry name" value="TMP_TenI"/>
    <property type="match status" value="1"/>
</dbReference>
<evidence type="ECO:0000259" key="3">
    <source>
        <dbReference type="Pfam" id="PF02581"/>
    </source>
</evidence>
<reference evidence="4" key="1">
    <citation type="submission" date="2018-05" db="EMBL/GenBank/DDBJ databases">
        <authorList>
            <person name="Lanie J.A."/>
            <person name="Ng W.-L."/>
            <person name="Kazmierczak K.M."/>
            <person name="Andrzejewski T.M."/>
            <person name="Davidsen T.M."/>
            <person name="Wayne K.J."/>
            <person name="Tettelin H."/>
            <person name="Glass J.I."/>
            <person name="Rusch D."/>
            <person name="Podicherti R."/>
            <person name="Tsui H.-C.T."/>
            <person name="Winkler M.E."/>
        </authorList>
    </citation>
    <scope>NUCLEOTIDE SEQUENCE</scope>
</reference>
<evidence type="ECO:0000256" key="1">
    <source>
        <dbReference type="ARBA" id="ARBA00004948"/>
    </source>
</evidence>
<evidence type="ECO:0000256" key="2">
    <source>
        <dbReference type="ARBA" id="ARBA00022977"/>
    </source>
</evidence>
<dbReference type="PANTHER" id="PTHR20857">
    <property type="entry name" value="THIAMINE-PHOSPHATE PYROPHOSPHORYLASE"/>
    <property type="match status" value="1"/>
</dbReference>
<comment type="pathway">
    <text evidence="1">Cofactor biosynthesis; thiamine diphosphate biosynthesis.</text>
</comment>
<dbReference type="InterPro" id="IPR036206">
    <property type="entry name" value="ThiamineP_synth_sf"/>
</dbReference>
<dbReference type="AlphaFoldDB" id="A0A381SXD5"/>
<protein>
    <recommendedName>
        <fullName evidence="3">Thiamine phosphate synthase/TenI domain-containing protein</fullName>
    </recommendedName>
</protein>
<proteinExistence type="predicted"/>
<dbReference type="Gene3D" id="3.20.20.70">
    <property type="entry name" value="Aldolase class I"/>
    <property type="match status" value="1"/>
</dbReference>
<dbReference type="InterPro" id="IPR022998">
    <property type="entry name" value="ThiamineP_synth_TenI"/>
</dbReference>
<dbReference type="EMBL" id="UINC01003628">
    <property type="protein sequence ID" value="SVA07971.1"/>
    <property type="molecule type" value="Genomic_DNA"/>
</dbReference>
<feature type="non-terminal residue" evidence="4">
    <location>
        <position position="1"/>
    </location>
</feature>
<keyword evidence="2" id="KW-0784">Thiamine biosynthesis</keyword>
<dbReference type="SUPFAM" id="SSF51391">
    <property type="entry name" value="Thiamin phosphate synthase"/>
    <property type="match status" value="1"/>
</dbReference>
<sequence length="271" mass="29249">GTRNYLIEFVEASYFVTLTNKVIEISLHEVRCCDIDSMTNIMGLLNHRPLLCLVTDRRRYAPGESKEQQLESVVTMVGAAASAGVDLIQVRERDLSARTLETLVIRCLDIIKGTSTQLVVNDRLDVALGTGASGVHLREESFNVDRVRMKTPKGFLIGYSAHDLDGAVAASVYVDYIVLGTVYHSRSKPPSQKLLGVSALAHASRLTAVPILAIGGVTQDVLAEVAHSGAAGIAAIDLFIEAGRSQENRTLGITHLVDTVQQAFDSPKPLV</sequence>
<dbReference type="GO" id="GO:0004789">
    <property type="term" value="F:thiamine-phosphate diphosphorylase activity"/>
    <property type="evidence" value="ECO:0007669"/>
    <property type="project" value="TreeGrafter"/>
</dbReference>
<dbReference type="InterPro" id="IPR013785">
    <property type="entry name" value="Aldolase_TIM"/>
</dbReference>
<name>A0A381SXD5_9ZZZZ</name>
<dbReference type="GO" id="GO:0005737">
    <property type="term" value="C:cytoplasm"/>
    <property type="evidence" value="ECO:0007669"/>
    <property type="project" value="TreeGrafter"/>
</dbReference>
<feature type="domain" description="Thiamine phosphate synthase/TenI" evidence="3">
    <location>
        <begin position="70"/>
        <end position="236"/>
    </location>
</feature>
<accession>A0A381SXD5</accession>